<sequence>MMNPGIEMETSGNKQQNLEANSIPVSTVALAAGCKFHFALQNMVQSVKIVIANGCIHWTNTTGNSCGEFRVLLMAVIGLSFPAVLHFTHSEVGYGKSEVA</sequence>
<dbReference type="Proteomes" id="UP000623129">
    <property type="component" value="Unassembled WGS sequence"/>
</dbReference>
<protein>
    <submittedName>
        <fullName evidence="1">Vacuolar cation/proton exchanger 2</fullName>
    </submittedName>
</protein>
<gene>
    <name evidence="1" type="ORF">FCM35_KLT16459</name>
</gene>
<reference evidence="1" key="1">
    <citation type="submission" date="2020-01" db="EMBL/GenBank/DDBJ databases">
        <title>Genome sequence of Kobresia littledalei, the first chromosome-level genome in the family Cyperaceae.</title>
        <authorList>
            <person name="Qu G."/>
        </authorList>
    </citation>
    <scope>NUCLEOTIDE SEQUENCE</scope>
    <source>
        <strain evidence="1">C.B.Clarke</strain>
        <tissue evidence="1">Leaf</tissue>
    </source>
</reference>
<keyword evidence="2" id="KW-1185">Reference proteome</keyword>
<evidence type="ECO:0000313" key="1">
    <source>
        <dbReference type="EMBL" id="KAF3338988.1"/>
    </source>
</evidence>
<dbReference type="EMBL" id="SWLB01000004">
    <property type="protein sequence ID" value="KAF3338988.1"/>
    <property type="molecule type" value="Genomic_DNA"/>
</dbReference>
<comment type="caution">
    <text evidence="1">The sequence shown here is derived from an EMBL/GenBank/DDBJ whole genome shotgun (WGS) entry which is preliminary data.</text>
</comment>
<accession>A0A833RFT8</accession>
<name>A0A833RFT8_9POAL</name>
<evidence type="ECO:0000313" key="2">
    <source>
        <dbReference type="Proteomes" id="UP000623129"/>
    </source>
</evidence>
<dbReference type="OrthoDB" id="1699231at2759"/>
<proteinExistence type="predicted"/>
<organism evidence="1 2">
    <name type="scientific">Carex littledalei</name>
    <dbReference type="NCBI Taxonomy" id="544730"/>
    <lineage>
        <taxon>Eukaryota</taxon>
        <taxon>Viridiplantae</taxon>
        <taxon>Streptophyta</taxon>
        <taxon>Embryophyta</taxon>
        <taxon>Tracheophyta</taxon>
        <taxon>Spermatophyta</taxon>
        <taxon>Magnoliopsida</taxon>
        <taxon>Liliopsida</taxon>
        <taxon>Poales</taxon>
        <taxon>Cyperaceae</taxon>
        <taxon>Cyperoideae</taxon>
        <taxon>Cariceae</taxon>
        <taxon>Carex</taxon>
        <taxon>Carex subgen. Euthyceras</taxon>
    </lineage>
</organism>
<dbReference type="AlphaFoldDB" id="A0A833RFT8"/>